<evidence type="ECO:0000256" key="2">
    <source>
        <dbReference type="ARBA" id="ARBA00022525"/>
    </source>
</evidence>
<feature type="domain" description="Single" evidence="3">
    <location>
        <begin position="129"/>
        <end position="193"/>
    </location>
</feature>
<dbReference type="Proteomes" id="UP000648187">
    <property type="component" value="Unassembled WGS sequence"/>
</dbReference>
<evidence type="ECO:0000256" key="1">
    <source>
        <dbReference type="ARBA" id="ARBA00004613"/>
    </source>
</evidence>
<accession>A0A835GS09</accession>
<comment type="caution">
    <text evidence="4">The sequence shown here is derived from an EMBL/GenBank/DDBJ whole genome shotgun (WGS) entry which is preliminary data.</text>
</comment>
<dbReference type="GO" id="GO:0005576">
    <property type="term" value="C:extracellular region"/>
    <property type="evidence" value="ECO:0007669"/>
    <property type="project" value="UniProtKB-SubCell"/>
</dbReference>
<evidence type="ECO:0000259" key="3">
    <source>
        <dbReference type="SMART" id="SM01318"/>
    </source>
</evidence>
<protein>
    <recommendedName>
        <fullName evidence="3">Single domain-containing protein</fullName>
    </recommendedName>
</protein>
<dbReference type="PANTHER" id="PTHR39957:SF1">
    <property type="entry name" value="AT09846P1-RELATED"/>
    <property type="match status" value="1"/>
</dbReference>
<dbReference type="Pfam" id="PF15430">
    <property type="entry name" value="SVWC"/>
    <property type="match status" value="1"/>
</dbReference>
<gene>
    <name evidence="4" type="ORF">HW555_000632</name>
</gene>
<dbReference type="PANTHER" id="PTHR39957">
    <property type="entry name" value="AT09846P1-RELATED"/>
    <property type="match status" value="1"/>
</dbReference>
<comment type="subcellular location">
    <subcellularLocation>
        <location evidence="1">Secreted</location>
    </subcellularLocation>
</comment>
<keyword evidence="5" id="KW-1185">Reference proteome</keyword>
<dbReference type="AlphaFoldDB" id="A0A835GS09"/>
<evidence type="ECO:0000313" key="5">
    <source>
        <dbReference type="Proteomes" id="UP000648187"/>
    </source>
</evidence>
<keyword evidence="2" id="KW-0964">Secreted</keyword>
<reference evidence="4" key="1">
    <citation type="submission" date="2020-08" db="EMBL/GenBank/DDBJ databases">
        <title>Spodoptera exigua strain:BAW_Kor-Di-RS1 Genome sequencing and assembly.</title>
        <authorList>
            <person name="Kim J."/>
            <person name="Nam H.Y."/>
            <person name="Kwon M."/>
            <person name="Choi J.H."/>
            <person name="Cho S.R."/>
            <person name="Kim G.-H."/>
        </authorList>
    </citation>
    <scope>NUCLEOTIDE SEQUENCE</scope>
    <source>
        <strain evidence="4">BAW_Kor-Di-RS1</strain>
        <tissue evidence="4">Whole-body</tissue>
    </source>
</reference>
<dbReference type="InterPro" id="IPR053308">
    <property type="entry name" value="Vago-like"/>
</dbReference>
<dbReference type="SMART" id="SM01318">
    <property type="entry name" value="SVWC"/>
    <property type="match status" value="1"/>
</dbReference>
<proteinExistence type="predicted"/>
<name>A0A835GS09_SPOEX</name>
<dbReference type="EMBL" id="JACKWZ010000004">
    <property type="protein sequence ID" value="KAF9424239.1"/>
    <property type="molecule type" value="Genomic_DNA"/>
</dbReference>
<sequence>MMRYVLDRYEQAYKITSSPLQFHPSSISPLTKKCNACDKNYSPNAKGFGGGRPLTVAALAVPTMKAIKRIFDNILQSNSIEYHQNTPLYWDFEIVKILHYYLDAVSSCPKLRDTINQSQEHTIPHKEGCYIEEKNDVIPFGQSVTVGHCTEITCGRKWMNYNSCGSTMVDIPNCHLVEDLSKPYPDCCPKIKCEAAH</sequence>
<evidence type="ECO:0000313" key="4">
    <source>
        <dbReference type="EMBL" id="KAF9424239.1"/>
    </source>
</evidence>
<organism evidence="4 5">
    <name type="scientific">Spodoptera exigua</name>
    <name type="common">Beet armyworm</name>
    <name type="synonym">Noctua fulgens</name>
    <dbReference type="NCBI Taxonomy" id="7107"/>
    <lineage>
        <taxon>Eukaryota</taxon>
        <taxon>Metazoa</taxon>
        <taxon>Ecdysozoa</taxon>
        <taxon>Arthropoda</taxon>
        <taxon>Hexapoda</taxon>
        <taxon>Insecta</taxon>
        <taxon>Pterygota</taxon>
        <taxon>Neoptera</taxon>
        <taxon>Endopterygota</taxon>
        <taxon>Lepidoptera</taxon>
        <taxon>Glossata</taxon>
        <taxon>Ditrysia</taxon>
        <taxon>Noctuoidea</taxon>
        <taxon>Noctuidae</taxon>
        <taxon>Amphipyrinae</taxon>
        <taxon>Spodoptera</taxon>
    </lineage>
</organism>
<dbReference type="InterPro" id="IPR029277">
    <property type="entry name" value="SVWC_dom"/>
</dbReference>